<organism evidence="2 3">
    <name type="scientific">Leptospira hartskeerlii</name>
    <dbReference type="NCBI Taxonomy" id="2023177"/>
    <lineage>
        <taxon>Bacteria</taxon>
        <taxon>Pseudomonadati</taxon>
        <taxon>Spirochaetota</taxon>
        <taxon>Spirochaetia</taxon>
        <taxon>Leptospirales</taxon>
        <taxon>Leptospiraceae</taxon>
        <taxon>Leptospira</taxon>
    </lineage>
</organism>
<evidence type="ECO:0000313" key="2">
    <source>
        <dbReference type="EMBL" id="PJZ23926.1"/>
    </source>
</evidence>
<accession>A0A2M9X8A4</accession>
<evidence type="ECO:0000313" key="3">
    <source>
        <dbReference type="Proteomes" id="UP000232196"/>
    </source>
</evidence>
<dbReference type="AlphaFoldDB" id="A0A2M9X8A4"/>
<comment type="caution">
    <text evidence="2">The sequence shown here is derived from an EMBL/GenBank/DDBJ whole genome shotgun (WGS) entry which is preliminary data.</text>
</comment>
<reference evidence="2 3" key="1">
    <citation type="submission" date="2017-07" db="EMBL/GenBank/DDBJ databases">
        <title>Leptospira spp. isolated from tropical soils.</title>
        <authorList>
            <person name="Thibeaux R."/>
            <person name="Iraola G."/>
            <person name="Ferres I."/>
            <person name="Bierque E."/>
            <person name="Girault D."/>
            <person name="Soupe-Gilbert M.-E."/>
            <person name="Picardeau M."/>
            <person name="Goarant C."/>
        </authorList>
    </citation>
    <scope>NUCLEOTIDE SEQUENCE [LARGE SCALE GENOMIC DNA]</scope>
    <source>
        <strain evidence="2 3">MCA1-C-A1</strain>
    </source>
</reference>
<keyword evidence="1" id="KW-0812">Transmembrane</keyword>
<keyword evidence="1" id="KW-0472">Membrane</keyword>
<feature type="transmembrane region" description="Helical" evidence="1">
    <location>
        <begin position="69"/>
        <end position="88"/>
    </location>
</feature>
<name>A0A2M9X8A4_9LEPT</name>
<dbReference type="RefSeq" id="WP_100708290.1">
    <property type="nucleotide sequence ID" value="NZ_NPDL01000018.1"/>
</dbReference>
<dbReference type="EMBL" id="NPDN01000015">
    <property type="protein sequence ID" value="PJZ23926.1"/>
    <property type="molecule type" value="Genomic_DNA"/>
</dbReference>
<dbReference type="Proteomes" id="UP000232196">
    <property type="component" value="Unassembled WGS sequence"/>
</dbReference>
<gene>
    <name evidence="2" type="ORF">CH357_18715</name>
</gene>
<keyword evidence="1" id="KW-1133">Transmembrane helix</keyword>
<keyword evidence="3" id="KW-1185">Reference proteome</keyword>
<proteinExistence type="predicted"/>
<evidence type="ECO:0000256" key="1">
    <source>
        <dbReference type="SAM" id="Phobius"/>
    </source>
</evidence>
<feature type="transmembrane region" description="Helical" evidence="1">
    <location>
        <begin position="29"/>
        <end position="54"/>
    </location>
</feature>
<sequence>MPKFSDYISVMHLRGFFLWQSIKNGTQSFIFSSVFFDTANFLLSTIIGGFLFAAKDFEFVKGYFVKPEFFTIYFSILLLIIASIVFYFKRRMTARKNDAFKKINEVMNESFYIIIDYFGERMNLIHEASSKQKVKVYLSEITEPKLFENLAKCLHSFFNNLFSDNPPETKIDIYKANNNALEPLLFPMINGIFINGRKSHSFRIISPTKTYASLAEYSFSRNLVGFLTNVDKVQSILDGISNESKKEYYRERFRLYYERHDGSEAFELGTIMTFPLKKGTSRYGVLTIGFKEISLDHHLNSIGISEEDFRNNISTFVDKYTEFVTTMSAGILKIRDHIKS</sequence>
<protein>
    <submittedName>
        <fullName evidence="2">Uncharacterized protein</fullName>
    </submittedName>
</protein>